<keyword evidence="3" id="KW-1185">Reference proteome</keyword>
<dbReference type="RefSeq" id="WP_040136640.1">
    <property type="nucleotide sequence ID" value="NZ_CP009889.1"/>
</dbReference>
<feature type="domain" description="BLUF" evidence="1">
    <location>
        <begin position="6"/>
        <end position="99"/>
    </location>
</feature>
<dbReference type="GO" id="GO:0071949">
    <property type="term" value="F:FAD binding"/>
    <property type="evidence" value="ECO:0007669"/>
    <property type="project" value="InterPro"/>
</dbReference>
<organism evidence="2 3">
    <name type="scientific">Pseudoalteromonas piratica</name>
    <dbReference type="NCBI Taxonomy" id="1348114"/>
    <lineage>
        <taxon>Bacteria</taxon>
        <taxon>Pseudomonadati</taxon>
        <taxon>Pseudomonadota</taxon>
        <taxon>Gammaproteobacteria</taxon>
        <taxon>Alteromonadales</taxon>
        <taxon>Pseudoalteromonadaceae</taxon>
        <taxon>Pseudoalteromonas</taxon>
    </lineage>
</organism>
<evidence type="ECO:0000313" key="2">
    <source>
        <dbReference type="EMBL" id="AIY67549.1"/>
    </source>
</evidence>
<dbReference type="InterPro" id="IPR007024">
    <property type="entry name" value="BLUF_domain"/>
</dbReference>
<dbReference type="EMBL" id="CP009889">
    <property type="protein sequence ID" value="AIY67549.1"/>
    <property type="molecule type" value="Genomic_DNA"/>
</dbReference>
<sequence length="144" mass="16274">MKLDEIYKVVYISHSTISDDVLSNELANIEQIASSNNNHNEISGCLVYCNHMFIQALEGPKSDVLNLIESIKEDQRHSGLTLIYAENIKQRSYKSWRQMKVISDESLLSKFSKSLEGLASLPLNTLPPSKIDEIIFHMSAFGEL</sequence>
<dbReference type="eggNOG" id="COG5001">
    <property type="taxonomic scope" value="Bacteria"/>
</dbReference>
<dbReference type="GO" id="GO:0009882">
    <property type="term" value="F:blue light photoreceptor activity"/>
    <property type="evidence" value="ECO:0007669"/>
    <property type="project" value="InterPro"/>
</dbReference>
<dbReference type="Proteomes" id="UP000030341">
    <property type="component" value="Chromosome 2"/>
</dbReference>
<dbReference type="SUPFAM" id="SSF54975">
    <property type="entry name" value="Acylphosphatase/BLUF domain-like"/>
    <property type="match status" value="1"/>
</dbReference>
<dbReference type="Pfam" id="PF04940">
    <property type="entry name" value="BLUF"/>
    <property type="match status" value="1"/>
</dbReference>
<dbReference type="KEGG" id="pseo:OM33_21320"/>
<dbReference type="InterPro" id="IPR036046">
    <property type="entry name" value="Acylphosphatase-like_dom_sf"/>
</dbReference>
<reference evidence="2 3" key="1">
    <citation type="submission" date="2014-11" db="EMBL/GenBank/DDBJ databases">
        <title>Complete Genome Sequence of Pseudoalteromonas sp. Strain OCN003 Isolated from Kaneohe Bay, Oahu, Hawaii.</title>
        <authorList>
            <person name="Beurmann S."/>
            <person name="Videau P."/>
            <person name="Ushijima B."/>
            <person name="Smith A.M."/>
            <person name="Aeby G.S."/>
            <person name="Callahan S.M."/>
            <person name="Belcaid M."/>
        </authorList>
    </citation>
    <scope>NUCLEOTIDE SEQUENCE [LARGE SCALE GENOMIC DNA]</scope>
    <source>
        <strain evidence="2 3">OCN003</strain>
    </source>
</reference>
<accession>A0A0A7ELP7</accession>
<evidence type="ECO:0000313" key="3">
    <source>
        <dbReference type="Proteomes" id="UP000030341"/>
    </source>
</evidence>
<proteinExistence type="predicted"/>
<dbReference type="HOGENOM" id="CLU_1794846_0_0_6"/>
<dbReference type="SMART" id="SM01034">
    <property type="entry name" value="BLUF"/>
    <property type="match status" value="1"/>
</dbReference>
<evidence type="ECO:0000259" key="1">
    <source>
        <dbReference type="PROSITE" id="PS50925"/>
    </source>
</evidence>
<name>A0A0A7ELP7_9GAMM</name>
<dbReference type="PROSITE" id="PS50925">
    <property type="entry name" value="BLUF"/>
    <property type="match status" value="1"/>
</dbReference>
<protein>
    <recommendedName>
        <fullName evidence="1">BLUF domain-containing protein</fullName>
    </recommendedName>
</protein>
<gene>
    <name evidence="2" type="ORF">OM33_21320</name>
</gene>
<dbReference type="AlphaFoldDB" id="A0A0A7ELP7"/>
<dbReference type="Gene3D" id="3.30.70.100">
    <property type="match status" value="1"/>
</dbReference>
<dbReference type="STRING" id="1348114.OM33_21320"/>